<dbReference type="InterPro" id="IPR050834">
    <property type="entry name" value="Glycosyltransf_2"/>
</dbReference>
<dbReference type="Proteomes" id="UP000531659">
    <property type="component" value="Unassembled WGS sequence"/>
</dbReference>
<evidence type="ECO:0000313" key="7">
    <source>
        <dbReference type="Proteomes" id="UP000531659"/>
    </source>
</evidence>
<dbReference type="PANTHER" id="PTHR43685:SF5">
    <property type="entry name" value="GLYCOSYLTRANSFERASE EPSE-RELATED"/>
    <property type="match status" value="1"/>
</dbReference>
<dbReference type="EMBL" id="JABEYB010000012">
    <property type="protein sequence ID" value="NNU77319.1"/>
    <property type="molecule type" value="Genomic_DNA"/>
</dbReference>
<comment type="similarity">
    <text evidence="1">Belongs to the glycosyltransferase 2 family.</text>
</comment>
<dbReference type="PANTHER" id="PTHR43685">
    <property type="entry name" value="GLYCOSYLTRANSFERASE"/>
    <property type="match status" value="1"/>
</dbReference>
<organism evidence="6 7">
    <name type="scientific">Clostridium estertheticum</name>
    <dbReference type="NCBI Taxonomy" id="238834"/>
    <lineage>
        <taxon>Bacteria</taxon>
        <taxon>Bacillati</taxon>
        <taxon>Bacillota</taxon>
        <taxon>Clostridia</taxon>
        <taxon>Eubacteriales</taxon>
        <taxon>Clostridiaceae</taxon>
        <taxon>Clostridium</taxon>
    </lineage>
</organism>
<feature type="transmembrane region" description="Helical" evidence="4">
    <location>
        <begin position="233"/>
        <end position="251"/>
    </location>
</feature>
<evidence type="ECO:0000259" key="5">
    <source>
        <dbReference type="Pfam" id="PF00535"/>
    </source>
</evidence>
<gene>
    <name evidence="6" type="ORF">HLQ16_15395</name>
</gene>
<protein>
    <submittedName>
        <fullName evidence="6">Glycosyltransferase</fullName>
    </submittedName>
</protein>
<accession>A0A7Y3SXR9</accession>
<dbReference type="SUPFAM" id="SSF53448">
    <property type="entry name" value="Nucleotide-diphospho-sugar transferases"/>
    <property type="match status" value="1"/>
</dbReference>
<evidence type="ECO:0000256" key="4">
    <source>
        <dbReference type="SAM" id="Phobius"/>
    </source>
</evidence>
<evidence type="ECO:0000256" key="3">
    <source>
        <dbReference type="ARBA" id="ARBA00022679"/>
    </source>
</evidence>
<evidence type="ECO:0000313" key="6">
    <source>
        <dbReference type="EMBL" id="NNU77319.1"/>
    </source>
</evidence>
<keyword evidence="3 6" id="KW-0808">Transferase</keyword>
<keyword evidence="4" id="KW-0812">Transmembrane</keyword>
<sequence>MAKISVIMGVFNGEKHVSKAIDSILNQTYSDFELIICDDASTDNSLNIIKNYISKYDRIILVENDVNLGLAATLNRCLEVAKGEYIARMDDDDVSLPHRFEKQIEYLEANPNCTILGGAARLYDGEGDYGKISHKRNPNKIDIFKSPKFIHPTVIMRSEALKKVSGYTVADYTKRTEDYDLWCKLYANGYKGSNLQEVILNYYEGRDSYKKKKFKHRIDSIKLRKIWRKKLKIPFNIYFVTIFKIIIGGLLPNKFMMKYHRVKFKE</sequence>
<dbReference type="InterPro" id="IPR029044">
    <property type="entry name" value="Nucleotide-diphossugar_trans"/>
</dbReference>
<dbReference type="AlphaFoldDB" id="A0A7Y3SXR9"/>
<keyword evidence="2" id="KW-0328">Glycosyltransferase</keyword>
<comment type="caution">
    <text evidence="6">The sequence shown here is derived from an EMBL/GenBank/DDBJ whole genome shotgun (WGS) entry which is preliminary data.</text>
</comment>
<proteinExistence type="inferred from homology"/>
<name>A0A7Y3SXR9_9CLOT</name>
<dbReference type="RefSeq" id="WP_171297972.1">
    <property type="nucleotide sequence ID" value="NZ_CP087098.1"/>
</dbReference>
<evidence type="ECO:0000256" key="1">
    <source>
        <dbReference type="ARBA" id="ARBA00006739"/>
    </source>
</evidence>
<dbReference type="InterPro" id="IPR001173">
    <property type="entry name" value="Glyco_trans_2-like"/>
</dbReference>
<dbReference type="Gene3D" id="3.90.550.10">
    <property type="entry name" value="Spore Coat Polysaccharide Biosynthesis Protein SpsA, Chain A"/>
    <property type="match status" value="1"/>
</dbReference>
<evidence type="ECO:0000256" key="2">
    <source>
        <dbReference type="ARBA" id="ARBA00022676"/>
    </source>
</evidence>
<dbReference type="Pfam" id="PF00535">
    <property type="entry name" value="Glycos_transf_2"/>
    <property type="match status" value="1"/>
</dbReference>
<keyword evidence="4" id="KW-1133">Transmembrane helix</keyword>
<feature type="domain" description="Glycosyltransferase 2-like" evidence="5">
    <location>
        <begin position="5"/>
        <end position="148"/>
    </location>
</feature>
<keyword evidence="4" id="KW-0472">Membrane</keyword>
<reference evidence="6 7" key="1">
    <citation type="submission" date="2020-05" db="EMBL/GenBank/DDBJ databases">
        <title>Complete genome of Clostridium estertheticum subspecies estertheticum, isolated from Vacuum packed lamb meat from New Zealand imported to Switzerland.</title>
        <authorList>
            <person name="Wambui J."/>
            <person name="Stevens M.J.A."/>
            <person name="Stephan R."/>
        </authorList>
    </citation>
    <scope>NUCLEOTIDE SEQUENCE [LARGE SCALE GENOMIC DNA]</scope>
    <source>
        <strain evidence="6 7">CEST001</strain>
    </source>
</reference>
<dbReference type="GO" id="GO:0016757">
    <property type="term" value="F:glycosyltransferase activity"/>
    <property type="evidence" value="ECO:0007669"/>
    <property type="project" value="UniProtKB-KW"/>
</dbReference>